<dbReference type="GO" id="GO:0006207">
    <property type="term" value="P:'de novo' pyrimidine nucleobase biosynthetic process"/>
    <property type="evidence" value="ECO:0007669"/>
    <property type="project" value="InterPro"/>
</dbReference>
<dbReference type="EMBL" id="GIIL01000545">
    <property type="protein sequence ID" value="NOV44271.1"/>
    <property type="molecule type" value="Transcribed_RNA"/>
</dbReference>
<dbReference type="PANTHER" id="PTHR48109">
    <property type="entry name" value="DIHYDROOROTATE DEHYDROGENASE (QUINONE), MITOCHONDRIAL-RELATED"/>
    <property type="match status" value="1"/>
</dbReference>
<dbReference type="NCBIfam" id="TIGR01036">
    <property type="entry name" value="pyrD_sub2"/>
    <property type="match status" value="1"/>
</dbReference>
<evidence type="ECO:0000256" key="3">
    <source>
        <dbReference type="ARBA" id="ARBA00005359"/>
    </source>
</evidence>
<sequence length="392" mass="43263">MNSKYRLMSKFKSFCIITAGGTSIMAVLSVYNESEPFYNNVLMPFAHLFSPETSHKLAILANKYKLLPRSRYVDPDIIKTNFLGMSLQNPIGIAAGFDKQGEGVQSLHDLGFGFVEVGSVTPEPQQGNPKPRVFRLPSNLAIINRYGFNSDGHEKVLKRLQVLKGDPDFKGIIGVNLGKNKNSDDPISDYVKGIEKFGRVADYLVINISSPNTPGLRSMQQRDILGHLLSTLIQIRDSLECENKPPLLLKLAPDLSYKERRDIAKILNQPDCKIDGLIISNTTVERDILDPQDPHINETGGLSGQPLSDMSTSMIREMYMLTGGKYPIIGVGGIFSGKDAYEKILAGASVVQLYTAFAYYGPPIISKIKEELSNLLSQDGYKSIKDAVGRKS</sequence>
<evidence type="ECO:0000256" key="12">
    <source>
        <dbReference type="ARBA" id="ARBA00023002"/>
    </source>
</evidence>
<dbReference type="NCBIfam" id="NF003652">
    <property type="entry name" value="PRK05286.2-5"/>
    <property type="match status" value="1"/>
</dbReference>
<dbReference type="EC" id="1.3.5.2" evidence="4 16"/>
<dbReference type="PROSITE" id="PS00911">
    <property type="entry name" value="DHODEHASE_1"/>
    <property type="match status" value="1"/>
</dbReference>
<evidence type="ECO:0000256" key="4">
    <source>
        <dbReference type="ARBA" id="ARBA00012791"/>
    </source>
</evidence>
<keyword evidence="6 16" id="KW-0285">Flavoprotein</keyword>
<dbReference type="InterPro" id="IPR005720">
    <property type="entry name" value="Dihydroorotate_DH_cat"/>
</dbReference>
<dbReference type="NCBIfam" id="NF003645">
    <property type="entry name" value="PRK05286.1-2"/>
    <property type="match status" value="1"/>
</dbReference>
<comment type="pathway">
    <text evidence="2 16">Pyrimidine metabolism; UMP biosynthesis via de novo pathway; orotate from (S)-dihydroorotate (quinone route): step 1/1.</text>
</comment>
<keyword evidence="11" id="KW-1133">Transmembrane helix</keyword>
<evidence type="ECO:0000313" key="18">
    <source>
        <dbReference type="EMBL" id="NOV44271.1"/>
    </source>
</evidence>
<protein>
    <recommendedName>
        <fullName evidence="5 16">Dihydroorotate dehydrogenase (quinone), mitochondrial</fullName>
        <shortName evidence="16">DHOdehase</shortName>
        <ecNumber evidence="4 16">1.3.5.2</ecNumber>
    </recommendedName>
</protein>
<comment type="catalytic activity">
    <reaction evidence="15 16">
        <text>(S)-dihydroorotate + a quinone = orotate + a quinol</text>
        <dbReference type="Rhea" id="RHEA:30187"/>
        <dbReference type="ChEBI" id="CHEBI:24646"/>
        <dbReference type="ChEBI" id="CHEBI:30839"/>
        <dbReference type="ChEBI" id="CHEBI:30864"/>
        <dbReference type="ChEBI" id="CHEBI:132124"/>
        <dbReference type="EC" id="1.3.5.2"/>
    </reaction>
</comment>
<dbReference type="InterPro" id="IPR001295">
    <property type="entry name" value="Dihydroorotate_DH_CS"/>
</dbReference>
<evidence type="ECO:0000256" key="2">
    <source>
        <dbReference type="ARBA" id="ARBA00005161"/>
    </source>
</evidence>
<dbReference type="UniPathway" id="UPA00070">
    <property type="reaction ID" value="UER00946"/>
</dbReference>
<comment type="cofactor">
    <cofactor evidence="16">
        <name>FMN</name>
        <dbReference type="ChEBI" id="CHEBI:58210"/>
    </cofactor>
    <text evidence="16">Binds 1 FMN per subunit.</text>
</comment>
<keyword evidence="8" id="KW-0812">Transmembrane</keyword>
<organism evidence="18">
    <name type="scientific">Xenopsylla cheopis</name>
    <name type="common">Oriental rat flea</name>
    <name type="synonym">Pulex cheopis</name>
    <dbReference type="NCBI Taxonomy" id="163159"/>
    <lineage>
        <taxon>Eukaryota</taxon>
        <taxon>Metazoa</taxon>
        <taxon>Ecdysozoa</taxon>
        <taxon>Arthropoda</taxon>
        <taxon>Hexapoda</taxon>
        <taxon>Insecta</taxon>
        <taxon>Pterygota</taxon>
        <taxon>Neoptera</taxon>
        <taxon>Endopterygota</taxon>
        <taxon>Siphonaptera</taxon>
        <taxon>Pulicidae</taxon>
        <taxon>Xenopsyllinae</taxon>
        <taxon>Xenopsylla</taxon>
    </lineage>
</organism>
<keyword evidence="14" id="KW-0472">Membrane</keyword>
<dbReference type="InterPro" id="IPR013785">
    <property type="entry name" value="Aldolase_TIM"/>
</dbReference>
<evidence type="ECO:0000256" key="1">
    <source>
        <dbReference type="ARBA" id="ARBA00004434"/>
    </source>
</evidence>
<name>A0A6M2DGL2_XENCH</name>
<dbReference type="PROSITE" id="PS00912">
    <property type="entry name" value="DHODEHASE_2"/>
    <property type="match status" value="1"/>
</dbReference>
<evidence type="ECO:0000256" key="10">
    <source>
        <dbReference type="ARBA" id="ARBA00022946"/>
    </source>
</evidence>
<dbReference type="FunFam" id="3.20.20.70:FF:000066">
    <property type="entry name" value="Dihydroorotate dehydrogenase (quinone), mitochondrial"/>
    <property type="match status" value="1"/>
</dbReference>
<keyword evidence="9 16" id="KW-0999">Mitochondrion inner membrane</keyword>
<evidence type="ECO:0000259" key="17">
    <source>
        <dbReference type="Pfam" id="PF01180"/>
    </source>
</evidence>
<evidence type="ECO:0000256" key="13">
    <source>
        <dbReference type="ARBA" id="ARBA00023128"/>
    </source>
</evidence>
<dbReference type="GO" id="GO:0044205">
    <property type="term" value="P:'de novo' UMP biosynthetic process"/>
    <property type="evidence" value="ECO:0007669"/>
    <property type="project" value="UniProtKB-UniPathway"/>
</dbReference>
<feature type="domain" description="Dihydroorotate dehydrogenase catalytic" evidence="17">
    <location>
        <begin position="78"/>
        <end position="376"/>
    </location>
</feature>
<dbReference type="Gene3D" id="3.20.20.70">
    <property type="entry name" value="Aldolase class I"/>
    <property type="match status" value="1"/>
</dbReference>
<evidence type="ECO:0000256" key="16">
    <source>
        <dbReference type="RuleBase" id="RU361255"/>
    </source>
</evidence>
<keyword evidence="13 16" id="KW-0496">Mitochondrion</keyword>
<dbReference type="InterPro" id="IPR005719">
    <property type="entry name" value="Dihydroorotate_DH_2"/>
</dbReference>
<dbReference type="SUPFAM" id="SSF51395">
    <property type="entry name" value="FMN-linked oxidoreductases"/>
    <property type="match status" value="1"/>
</dbReference>
<keyword evidence="10" id="KW-0809">Transit peptide</keyword>
<evidence type="ECO:0000256" key="7">
    <source>
        <dbReference type="ARBA" id="ARBA00022643"/>
    </source>
</evidence>
<evidence type="ECO:0000256" key="9">
    <source>
        <dbReference type="ARBA" id="ARBA00022792"/>
    </source>
</evidence>
<dbReference type="Pfam" id="PF01180">
    <property type="entry name" value="DHO_dh"/>
    <property type="match status" value="1"/>
</dbReference>
<reference evidence="18" key="1">
    <citation type="submission" date="2020-03" db="EMBL/GenBank/DDBJ databases">
        <title>Transcriptomic Profiling of the Digestive Tract of the Rat Flea, Xenopsylla cheopis, Following Blood Feeding and Infection with Yersinia pestis.</title>
        <authorList>
            <person name="Bland D.M."/>
            <person name="Martens C.A."/>
            <person name="Virtaneva K."/>
            <person name="Kanakabandi K."/>
            <person name="Long D."/>
            <person name="Rosenke R."/>
            <person name="Saturday G.A."/>
            <person name="Hoyt F.H."/>
            <person name="Bruno D.P."/>
            <person name="Ribeiro J.M.C."/>
            <person name="Hinnebusch J."/>
        </authorList>
    </citation>
    <scope>NUCLEOTIDE SEQUENCE</scope>
</reference>
<evidence type="ECO:0000256" key="14">
    <source>
        <dbReference type="ARBA" id="ARBA00023136"/>
    </source>
</evidence>
<dbReference type="CDD" id="cd04738">
    <property type="entry name" value="DHOD_2_like"/>
    <property type="match status" value="1"/>
</dbReference>
<comment type="similarity">
    <text evidence="3 16">Belongs to the dihydroorotate dehydrogenase family. Type 2 subfamily.</text>
</comment>
<dbReference type="AlphaFoldDB" id="A0A6M2DGL2"/>
<evidence type="ECO:0000256" key="5">
    <source>
        <dbReference type="ARBA" id="ARBA00017599"/>
    </source>
</evidence>
<evidence type="ECO:0000256" key="8">
    <source>
        <dbReference type="ARBA" id="ARBA00022692"/>
    </source>
</evidence>
<proteinExistence type="inferred from homology"/>
<dbReference type="GO" id="GO:0106430">
    <property type="term" value="F:dihydroorotate dehydrogenase (quinone) activity"/>
    <property type="evidence" value="ECO:0007669"/>
    <property type="project" value="UniProtKB-EC"/>
</dbReference>
<evidence type="ECO:0000256" key="15">
    <source>
        <dbReference type="ARBA" id="ARBA00048639"/>
    </source>
</evidence>
<keyword evidence="7 16" id="KW-0288">FMN</keyword>
<keyword evidence="12 16" id="KW-0560">Oxidoreductase</keyword>
<dbReference type="GO" id="GO:0005743">
    <property type="term" value="C:mitochondrial inner membrane"/>
    <property type="evidence" value="ECO:0007669"/>
    <property type="project" value="UniProtKB-SubCell"/>
</dbReference>
<evidence type="ECO:0000256" key="11">
    <source>
        <dbReference type="ARBA" id="ARBA00022989"/>
    </source>
</evidence>
<dbReference type="InterPro" id="IPR050074">
    <property type="entry name" value="DHO_dehydrogenase"/>
</dbReference>
<dbReference type="PANTHER" id="PTHR48109:SF4">
    <property type="entry name" value="DIHYDROOROTATE DEHYDROGENASE (QUINONE), MITOCHONDRIAL"/>
    <property type="match status" value="1"/>
</dbReference>
<evidence type="ECO:0000256" key="6">
    <source>
        <dbReference type="ARBA" id="ARBA00022630"/>
    </source>
</evidence>
<accession>A0A6M2DGL2</accession>
<comment type="subcellular location">
    <subcellularLocation>
        <location evidence="1 16">Mitochondrion inner membrane</location>
        <topology evidence="1 16">Single-pass membrane protein</topology>
    </subcellularLocation>
</comment>